<name>A0A4Q9FB49_9FLAO</name>
<dbReference type="InterPro" id="IPR036249">
    <property type="entry name" value="Thioredoxin-like_sf"/>
</dbReference>
<dbReference type="Gene3D" id="3.40.30.10">
    <property type="entry name" value="Glutaredoxin"/>
    <property type="match status" value="1"/>
</dbReference>
<dbReference type="SMART" id="SM00028">
    <property type="entry name" value="TPR"/>
    <property type="match status" value="1"/>
</dbReference>
<gene>
    <name evidence="3" type="ORF">EYD45_13565</name>
</gene>
<evidence type="ECO:0000256" key="1">
    <source>
        <dbReference type="PROSITE-ProRule" id="PRU00339"/>
    </source>
</evidence>
<feature type="signal peptide" evidence="2">
    <location>
        <begin position="1"/>
        <end position="19"/>
    </location>
</feature>
<reference evidence="3 4" key="1">
    <citation type="submission" date="2019-02" db="EMBL/GenBank/DDBJ databases">
        <title>Hyunsoonleella sp., isolated from marine sediment.</title>
        <authorList>
            <person name="Liu B.-T."/>
        </authorList>
    </citation>
    <scope>NUCLEOTIDE SEQUENCE [LARGE SCALE GENOMIC DNA]</scope>
    <source>
        <strain evidence="3 4">T58</strain>
    </source>
</reference>
<keyword evidence="1" id="KW-0802">TPR repeat</keyword>
<protein>
    <submittedName>
        <fullName evidence="3">Uncharacterized protein</fullName>
    </submittedName>
</protein>
<evidence type="ECO:0000313" key="4">
    <source>
        <dbReference type="Proteomes" id="UP000291142"/>
    </source>
</evidence>
<proteinExistence type="predicted"/>
<organism evidence="3 4">
    <name type="scientific">Hyunsoonleella flava</name>
    <dbReference type="NCBI Taxonomy" id="2527939"/>
    <lineage>
        <taxon>Bacteria</taxon>
        <taxon>Pseudomonadati</taxon>
        <taxon>Bacteroidota</taxon>
        <taxon>Flavobacteriia</taxon>
        <taxon>Flavobacteriales</taxon>
        <taxon>Flavobacteriaceae</taxon>
    </lineage>
</organism>
<keyword evidence="2" id="KW-0732">Signal</keyword>
<dbReference type="AlphaFoldDB" id="A0A4Q9FB49"/>
<keyword evidence="4" id="KW-1185">Reference proteome</keyword>
<dbReference type="Pfam" id="PF13181">
    <property type="entry name" value="TPR_8"/>
    <property type="match status" value="1"/>
</dbReference>
<dbReference type="EMBL" id="SIRT01000013">
    <property type="protein sequence ID" value="TBN00849.1"/>
    <property type="molecule type" value="Genomic_DNA"/>
</dbReference>
<dbReference type="RefSeq" id="WP_130965101.1">
    <property type="nucleotide sequence ID" value="NZ_SIRT01000013.1"/>
</dbReference>
<accession>A0A4Q9FB49</accession>
<dbReference type="PROSITE" id="PS50005">
    <property type="entry name" value="TPR"/>
    <property type="match status" value="1"/>
</dbReference>
<dbReference type="InterPro" id="IPR011990">
    <property type="entry name" value="TPR-like_helical_dom_sf"/>
</dbReference>
<feature type="repeat" description="TPR" evidence="1">
    <location>
        <begin position="249"/>
        <end position="282"/>
    </location>
</feature>
<dbReference type="InterPro" id="IPR019734">
    <property type="entry name" value="TPR_rpt"/>
</dbReference>
<dbReference type="Proteomes" id="UP000291142">
    <property type="component" value="Unassembled WGS sequence"/>
</dbReference>
<dbReference type="CDD" id="cd02947">
    <property type="entry name" value="TRX_family"/>
    <property type="match status" value="1"/>
</dbReference>
<comment type="caution">
    <text evidence="3">The sequence shown here is derived from an EMBL/GenBank/DDBJ whole genome shotgun (WGS) entry which is preliminary data.</text>
</comment>
<dbReference type="SUPFAM" id="SSF52833">
    <property type="entry name" value="Thioredoxin-like"/>
    <property type="match status" value="1"/>
</dbReference>
<sequence length="295" mass="33665">MKYIILLIISCAVGVSLHAQEVNKEISIEGESPFLLGKIDKTGLTSSSYKSWFYKNYDDYSLDETTINAIGKALNEYSIKLFMGTWCGDSKREVPRFYKILEACSFPENQLSVIALGRKRGMYKKSPNHEEAGLNIHRVPTFIFYKDGIEVNRIVEHPVESLEKDILKIVTSNNYKSNYQIVSTVDDILKHDGLNGLKKRSKKLVKTFDGKVSNMFELNTYGNILYTINNKEEAIAVFKLNNMLFPDKPRTYMSLANVLGANKRKEEAITVLKRAVKLFPENRDLVENLQVIKSN</sequence>
<evidence type="ECO:0000313" key="3">
    <source>
        <dbReference type="EMBL" id="TBN00849.1"/>
    </source>
</evidence>
<evidence type="ECO:0000256" key="2">
    <source>
        <dbReference type="SAM" id="SignalP"/>
    </source>
</evidence>
<dbReference type="OrthoDB" id="6398367at2"/>
<feature type="chain" id="PRO_5020710725" evidence="2">
    <location>
        <begin position="20"/>
        <end position="295"/>
    </location>
</feature>
<dbReference type="SUPFAM" id="SSF48452">
    <property type="entry name" value="TPR-like"/>
    <property type="match status" value="1"/>
</dbReference>
<dbReference type="Gene3D" id="1.25.40.10">
    <property type="entry name" value="Tetratricopeptide repeat domain"/>
    <property type="match status" value="1"/>
</dbReference>